<dbReference type="PANTHER" id="PTHR45632:SF3">
    <property type="entry name" value="KELCH-LIKE PROTEIN 32"/>
    <property type="match status" value="1"/>
</dbReference>
<comment type="caution">
    <text evidence="3">The sequence shown here is derived from an EMBL/GenBank/DDBJ whole genome shotgun (WGS) entry which is preliminary data.</text>
</comment>
<dbReference type="PATRIC" id="fig|294.125.peg.4980"/>
<keyword evidence="2" id="KW-0677">Repeat</keyword>
<name>A0A0D0TFZ6_PSEFL</name>
<dbReference type="GO" id="GO:0016853">
    <property type="term" value="F:isomerase activity"/>
    <property type="evidence" value="ECO:0007669"/>
    <property type="project" value="UniProtKB-KW"/>
</dbReference>
<keyword evidence="3" id="KW-0413">Isomerase</keyword>
<dbReference type="InterPro" id="IPR015915">
    <property type="entry name" value="Kelch-typ_b-propeller"/>
</dbReference>
<dbReference type="Pfam" id="PF01344">
    <property type="entry name" value="Kelch_1"/>
    <property type="match status" value="1"/>
</dbReference>
<sequence>MNANLAGEFKDTGSMLEPRYFHCAVTTELGVLVIAGSGGIELYNSLSQEWSARAVLPVARHTCGAVILRPGVVLVAGGSDAGNALRDAQLYDVAADCWRAASPLHTPRFGHTTTLLESGRVLVVGGNNLGPSGGQVQDSVELYDPLGDLWHRQGWLPVDAMNHTATLLPDANLLVVGGFSGRQNAALANAFIYDVASGQWAPVRPMPMPLMQHTATLLLDGRVLVAGGANEPFGPAQNHACIYDPAADSWELSEMCVPRKDHTATRLAAGQVLVVGASDISNPENARTAELYDPLSGQWVLTAQMPHGRFGHSASCLPTGEVLVAGGARPISHPAPVSGAEIYTLARVSHQGASTWAGVKPSR</sequence>
<evidence type="ECO:0000313" key="4">
    <source>
        <dbReference type="Proteomes" id="UP000032210"/>
    </source>
</evidence>
<dbReference type="AlphaFoldDB" id="A0A0D0TFZ6"/>
<dbReference type="EMBL" id="JXCQ01000070">
    <property type="protein sequence ID" value="KIR19715.1"/>
    <property type="molecule type" value="Genomic_DNA"/>
</dbReference>
<proteinExistence type="predicted"/>
<reference evidence="3 4" key="1">
    <citation type="submission" date="2015-01" db="EMBL/GenBank/DDBJ databases">
        <title>Genome sequence of the beneficial rhizobacterium Pseudomonas fluorescens 2-79.</title>
        <authorList>
            <person name="Thuermer A."/>
            <person name="Daniel R."/>
        </authorList>
    </citation>
    <scope>NUCLEOTIDE SEQUENCE [LARGE SCALE GENOMIC DNA]</scope>
    <source>
        <strain evidence="3 4">2-79</strain>
    </source>
</reference>
<keyword evidence="1" id="KW-0880">Kelch repeat</keyword>
<evidence type="ECO:0000256" key="1">
    <source>
        <dbReference type="ARBA" id="ARBA00022441"/>
    </source>
</evidence>
<gene>
    <name evidence="3" type="primary">nanM</name>
    <name evidence="3" type="ORF">PFLU3_48460</name>
</gene>
<dbReference type="SMART" id="SM00612">
    <property type="entry name" value="Kelch"/>
    <property type="match status" value="5"/>
</dbReference>
<dbReference type="SUPFAM" id="SSF117281">
    <property type="entry name" value="Kelch motif"/>
    <property type="match status" value="1"/>
</dbReference>
<evidence type="ECO:0000256" key="2">
    <source>
        <dbReference type="ARBA" id="ARBA00022737"/>
    </source>
</evidence>
<dbReference type="Gene3D" id="2.120.10.80">
    <property type="entry name" value="Kelch-type beta propeller"/>
    <property type="match status" value="2"/>
</dbReference>
<dbReference type="Proteomes" id="UP000032210">
    <property type="component" value="Unassembled WGS sequence"/>
</dbReference>
<organism evidence="3 4">
    <name type="scientific">Pseudomonas fluorescens</name>
    <dbReference type="NCBI Taxonomy" id="294"/>
    <lineage>
        <taxon>Bacteria</taxon>
        <taxon>Pseudomonadati</taxon>
        <taxon>Pseudomonadota</taxon>
        <taxon>Gammaproteobacteria</taxon>
        <taxon>Pseudomonadales</taxon>
        <taxon>Pseudomonadaceae</taxon>
        <taxon>Pseudomonas</taxon>
    </lineage>
</organism>
<dbReference type="PANTHER" id="PTHR45632">
    <property type="entry name" value="LD33804P"/>
    <property type="match status" value="1"/>
</dbReference>
<dbReference type="RefSeq" id="WP_052501175.1">
    <property type="nucleotide sequence ID" value="NZ_JXCQ01000070.1"/>
</dbReference>
<protein>
    <submittedName>
        <fullName evidence="3">NanM protein</fullName>
        <ecNumber evidence="3">5.1.3.24</ecNumber>
    </submittedName>
</protein>
<dbReference type="Pfam" id="PF24681">
    <property type="entry name" value="Kelch_KLHDC2_KLHL20_DRC7"/>
    <property type="match status" value="1"/>
</dbReference>
<evidence type="ECO:0000313" key="3">
    <source>
        <dbReference type="EMBL" id="KIR19715.1"/>
    </source>
</evidence>
<dbReference type="InterPro" id="IPR006652">
    <property type="entry name" value="Kelch_1"/>
</dbReference>
<dbReference type="EC" id="5.1.3.24" evidence="3"/>
<accession>A0A0D0TFZ6</accession>